<feature type="domain" description="Tyr recombinase" evidence="4">
    <location>
        <begin position="110"/>
        <end position="294"/>
    </location>
</feature>
<evidence type="ECO:0000256" key="3">
    <source>
        <dbReference type="ARBA" id="ARBA00023172"/>
    </source>
</evidence>
<dbReference type="GO" id="GO:0006310">
    <property type="term" value="P:DNA recombination"/>
    <property type="evidence" value="ECO:0007669"/>
    <property type="project" value="UniProtKB-KW"/>
</dbReference>
<name>A0A9D2EA39_9BACE</name>
<dbReference type="Gene3D" id="1.10.150.130">
    <property type="match status" value="1"/>
</dbReference>
<keyword evidence="3" id="KW-0233">DNA recombination</keyword>
<dbReference type="PANTHER" id="PTHR30349:SF64">
    <property type="entry name" value="PROPHAGE INTEGRASE INTD-RELATED"/>
    <property type="match status" value="1"/>
</dbReference>
<evidence type="ECO:0000313" key="6">
    <source>
        <dbReference type="Proteomes" id="UP000824028"/>
    </source>
</evidence>
<proteinExistence type="inferred from homology"/>
<dbReference type="Pfam" id="PF13102">
    <property type="entry name" value="Phage_int_SAM_5"/>
    <property type="match status" value="1"/>
</dbReference>
<evidence type="ECO:0000313" key="5">
    <source>
        <dbReference type="EMBL" id="HIZ33557.1"/>
    </source>
</evidence>
<dbReference type="InterPro" id="IPR050090">
    <property type="entry name" value="Tyrosine_recombinase_XerCD"/>
</dbReference>
<reference evidence="5" key="1">
    <citation type="journal article" date="2021" name="PeerJ">
        <title>Extensive microbial diversity within the chicken gut microbiome revealed by metagenomics and culture.</title>
        <authorList>
            <person name="Gilroy R."/>
            <person name="Ravi A."/>
            <person name="Getino M."/>
            <person name="Pursley I."/>
            <person name="Horton D.L."/>
            <person name="Alikhan N.F."/>
            <person name="Baker D."/>
            <person name="Gharbi K."/>
            <person name="Hall N."/>
            <person name="Watson M."/>
            <person name="Adriaenssens E.M."/>
            <person name="Foster-Nyarko E."/>
            <person name="Jarju S."/>
            <person name="Secka A."/>
            <person name="Antonio M."/>
            <person name="Oren A."/>
            <person name="Chaudhuri R.R."/>
            <person name="La Ragione R."/>
            <person name="Hildebrand F."/>
            <person name="Pallen M.J."/>
        </authorList>
    </citation>
    <scope>NUCLEOTIDE SEQUENCE</scope>
    <source>
        <strain evidence="5">ChiHjej9B8-1298</strain>
    </source>
</reference>
<dbReference type="PANTHER" id="PTHR30349">
    <property type="entry name" value="PHAGE INTEGRASE-RELATED"/>
    <property type="match status" value="1"/>
</dbReference>
<dbReference type="InterPro" id="IPR013762">
    <property type="entry name" value="Integrase-like_cat_sf"/>
</dbReference>
<dbReference type="AlphaFoldDB" id="A0A9D2EA39"/>
<dbReference type="InterPro" id="IPR011010">
    <property type="entry name" value="DNA_brk_join_enz"/>
</dbReference>
<evidence type="ECO:0000256" key="2">
    <source>
        <dbReference type="ARBA" id="ARBA00023125"/>
    </source>
</evidence>
<dbReference type="SUPFAM" id="SSF56349">
    <property type="entry name" value="DNA breaking-rejoining enzymes"/>
    <property type="match status" value="1"/>
</dbReference>
<protein>
    <submittedName>
        <fullName evidence="5">Site-specific integrase</fullName>
    </submittedName>
</protein>
<accession>A0A9D2EA39</accession>
<dbReference type="Pfam" id="PF00589">
    <property type="entry name" value="Phage_integrase"/>
    <property type="match status" value="1"/>
</dbReference>
<sequence>MHKNTDFIVFMTALVEKLEQDGRYGTAHVYRSALRRLCGYCGKQSFRFSDLTSGWLLGYQAYLLGCRLRWNTVSTYLRMLRAVYQRGVDAGLAVSRPRLFHGVYTGSRPGRKRALGEPSLHRLSRIPQSDPRLEEARRLFLLLFALRGIPFVDMAYLRPCDLQEDVLTYRRRKTGTCLRVRLEPWAATLLARCRSADPDAPYLFPFVRREGPEGYREYQKSLRRFNRLLHILAVRCGLPEGLSSYSARHSWATLANSKNFQHELIRDAMGHSSVKVTETYFRHHTDEQIDGMNRELLTVVFVE</sequence>
<comment type="similarity">
    <text evidence="1">Belongs to the 'phage' integrase family.</text>
</comment>
<keyword evidence="2" id="KW-0238">DNA-binding</keyword>
<evidence type="ECO:0000259" key="4">
    <source>
        <dbReference type="PROSITE" id="PS51898"/>
    </source>
</evidence>
<comment type="caution">
    <text evidence="5">The sequence shown here is derived from an EMBL/GenBank/DDBJ whole genome shotgun (WGS) entry which is preliminary data.</text>
</comment>
<dbReference type="Proteomes" id="UP000824028">
    <property type="component" value="Unassembled WGS sequence"/>
</dbReference>
<evidence type="ECO:0000256" key="1">
    <source>
        <dbReference type="ARBA" id="ARBA00008857"/>
    </source>
</evidence>
<dbReference type="EMBL" id="DXBX01000066">
    <property type="protein sequence ID" value="HIZ33557.1"/>
    <property type="molecule type" value="Genomic_DNA"/>
</dbReference>
<organism evidence="5 6">
    <name type="scientific">Candidatus Bacteroides merdigallinarum</name>
    <dbReference type="NCBI Taxonomy" id="2838473"/>
    <lineage>
        <taxon>Bacteria</taxon>
        <taxon>Pseudomonadati</taxon>
        <taxon>Bacteroidota</taxon>
        <taxon>Bacteroidia</taxon>
        <taxon>Bacteroidales</taxon>
        <taxon>Bacteroidaceae</taxon>
        <taxon>Bacteroides</taxon>
    </lineage>
</organism>
<dbReference type="GO" id="GO:0015074">
    <property type="term" value="P:DNA integration"/>
    <property type="evidence" value="ECO:0007669"/>
    <property type="project" value="InterPro"/>
</dbReference>
<dbReference type="Gene3D" id="1.10.443.10">
    <property type="entry name" value="Intergrase catalytic core"/>
    <property type="match status" value="1"/>
</dbReference>
<dbReference type="InterPro" id="IPR010998">
    <property type="entry name" value="Integrase_recombinase_N"/>
</dbReference>
<dbReference type="InterPro" id="IPR002104">
    <property type="entry name" value="Integrase_catalytic"/>
</dbReference>
<dbReference type="InterPro" id="IPR025269">
    <property type="entry name" value="SAM-like_dom"/>
</dbReference>
<dbReference type="GO" id="GO:0003677">
    <property type="term" value="F:DNA binding"/>
    <property type="evidence" value="ECO:0007669"/>
    <property type="project" value="UniProtKB-KW"/>
</dbReference>
<dbReference type="PROSITE" id="PS51898">
    <property type="entry name" value="TYR_RECOMBINASE"/>
    <property type="match status" value="1"/>
</dbReference>
<reference evidence="5" key="2">
    <citation type="submission" date="2021-04" db="EMBL/GenBank/DDBJ databases">
        <authorList>
            <person name="Gilroy R."/>
        </authorList>
    </citation>
    <scope>NUCLEOTIDE SEQUENCE</scope>
    <source>
        <strain evidence="5">ChiHjej9B8-1298</strain>
    </source>
</reference>
<gene>
    <name evidence="5" type="ORF">H9814_08490</name>
</gene>